<evidence type="ECO:0000256" key="3">
    <source>
        <dbReference type="ARBA" id="ARBA00022801"/>
    </source>
</evidence>
<organism evidence="6 7">
    <name type="scientific">Pseudonocardia eucalypti</name>
    <dbReference type="NCBI Taxonomy" id="648755"/>
    <lineage>
        <taxon>Bacteria</taxon>
        <taxon>Bacillati</taxon>
        <taxon>Actinomycetota</taxon>
        <taxon>Actinomycetes</taxon>
        <taxon>Pseudonocardiales</taxon>
        <taxon>Pseudonocardiaceae</taxon>
        <taxon>Pseudonocardia</taxon>
    </lineage>
</organism>
<proteinExistence type="predicted"/>
<evidence type="ECO:0000259" key="5">
    <source>
        <dbReference type="Pfam" id="PF01850"/>
    </source>
</evidence>
<dbReference type="InterPro" id="IPR029060">
    <property type="entry name" value="PIN-like_dom_sf"/>
</dbReference>
<keyword evidence="4" id="KW-0460">Magnesium</keyword>
<name>A0ABP9Q7M3_9PSEU</name>
<protein>
    <recommendedName>
        <fullName evidence="5">PIN domain-containing protein</fullName>
    </recommendedName>
</protein>
<evidence type="ECO:0000256" key="4">
    <source>
        <dbReference type="ARBA" id="ARBA00022842"/>
    </source>
</evidence>
<evidence type="ECO:0000256" key="1">
    <source>
        <dbReference type="ARBA" id="ARBA00022722"/>
    </source>
</evidence>
<evidence type="ECO:0000313" key="7">
    <source>
        <dbReference type="Proteomes" id="UP001428817"/>
    </source>
</evidence>
<keyword evidence="1" id="KW-0540">Nuclease</keyword>
<sequence>MSGVVFDTGALIAFERGDRAVAVLLREARREGATVTVPAGCVAQAWRNPRRQARIGLLLKQPNVRIQPLDADDARRIGLLLAATGTSDVVDAHVALCAHRLGQAVLTSDPDDLRRLSAKLAVRAV</sequence>
<keyword evidence="2" id="KW-0479">Metal-binding</keyword>
<dbReference type="Gene3D" id="3.40.50.1010">
    <property type="entry name" value="5'-nuclease"/>
    <property type="match status" value="1"/>
</dbReference>
<reference evidence="7" key="1">
    <citation type="journal article" date="2019" name="Int. J. Syst. Evol. Microbiol.">
        <title>The Global Catalogue of Microorganisms (GCM) 10K type strain sequencing project: providing services to taxonomists for standard genome sequencing and annotation.</title>
        <authorList>
            <consortium name="The Broad Institute Genomics Platform"/>
            <consortium name="The Broad Institute Genome Sequencing Center for Infectious Disease"/>
            <person name="Wu L."/>
            <person name="Ma J."/>
        </authorList>
    </citation>
    <scope>NUCLEOTIDE SEQUENCE [LARGE SCALE GENOMIC DNA]</scope>
    <source>
        <strain evidence="7">JCM 18303</strain>
    </source>
</reference>
<dbReference type="EMBL" id="BAABJP010000015">
    <property type="protein sequence ID" value="GAA5157265.1"/>
    <property type="molecule type" value="Genomic_DNA"/>
</dbReference>
<comment type="caution">
    <text evidence="6">The sequence shown here is derived from an EMBL/GenBank/DDBJ whole genome shotgun (WGS) entry which is preliminary data.</text>
</comment>
<gene>
    <name evidence="6" type="ORF">GCM10023321_35270</name>
</gene>
<keyword evidence="3" id="KW-0378">Hydrolase</keyword>
<dbReference type="InterPro" id="IPR002716">
    <property type="entry name" value="PIN_dom"/>
</dbReference>
<dbReference type="RefSeq" id="WP_185059362.1">
    <property type="nucleotide sequence ID" value="NZ_BAABJP010000015.1"/>
</dbReference>
<evidence type="ECO:0000256" key="2">
    <source>
        <dbReference type="ARBA" id="ARBA00022723"/>
    </source>
</evidence>
<dbReference type="Pfam" id="PF01850">
    <property type="entry name" value="PIN"/>
    <property type="match status" value="1"/>
</dbReference>
<keyword evidence="7" id="KW-1185">Reference proteome</keyword>
<accession>A0ABP9Q7M3</accession>
<dbReference type="SUPFAM" id="SSF88723">
    <property type="entry name" value="PIN domain-like"/>
    <property type="match status" value="1"/>
</dbReference>
<feature type="domain" description="PIN" evidence="5">
    <location>
        <begin position="4"/>
        <end position="117"/>
    </location>
</feature>
<dbReference type="Proteomes" id="UP001428817">
    <property type="component" value="Unassembled WGS sequence"/>
</dbReference>
<evidence type="ECO:0000313" key="6">
    <source>
        <dbReference type="EMBL" id="GAA5157265.1"/>
    </source>
</evidence>